<evidence type="ECO:0000313" key="2">
    <source>
        <dbReference type="Proteomes" id="UP000093807"/>
    </source>
</evidence>
<reference evidence="1 2" key="1">
    <citation type="submission" date="2016-06" db="EMBL/GenBank/DDBJ databases">
        <title>Draft genome sequence of Flavobacterium succinicans strain DD5b.</title>
        <authorList>
            <person name="Poehlein A."/>
            <person name="Daniel R."/>
            <person name="Simeonova D.D."/>
        </authorList>
    </citation>
    <scope>NUCLEOTIDE SEQUENCE [LARGE SCALE GENOMIC DNA]</scope>
    <source>
        <strain evidence="1 2">DD5b</strain>
    </source>
</reference>
<evidence type="ECO:0000313" key="1">
    <source>
        <dbReference type="EMBL" id="OAZ04496.1"/>
    </source>
</evidence>
<proteinExistence type="predicted"/>
<dbReference type="EMBL" id="JMTM01000029">
    <property type="protein sequence ID" value="OAZ04496.1"/>
    <property type="molecule type" value="Genomic_DNA"/>
</dbReference>
<dbReference type="Proteomes" id="UP000093807">
    <property type="component" value="Unassembled WGS sequence"/>
</dbReference>
<gene>
    <name evidence="1" type="ORF">FLB_11100</name>
</gene>
<name>A0A199XTC5_9FLAO</name>
<dbReference type="AlphaFoldDB" id="A0A199XTC5"/>
<organism evidence="1 2">
    <name type="scientific">Flavobacterium succinicans</name>
    <dbReference type="NCBI Taxonomy" id="29536"/>
    <lineage>
        <taxon>Bacteria</taxon>
        <taxon>Pseudomonadati</taxon>
        <taxon>Bacteroidota</taxon>
        <taxon>Flavobacteriia</taxon>
        <taxon>Flavobacteriales</taxon>
        <taxon>Flavobacteriaceae</taxon>
        <taxon>Flavobacterium</taxon>
    </lineage>
</organism>
<sequence length="61" mass="7147">MKNFIELIFDNKVSHYIRIEHISVIENRNGTAIISLLNGDEIETSRDFNEVIKQIKEKSDK</sequence>
<comment type="caution">
    <text evidence="1">The sequence shown here is derived from an EMBL/GenBank/DDBJ whole genome shotgun (WGS) entry which is preliminary data.</text>
</comment>
<dbReference type="PATRIC" id="fig|29536.5.peg.1165"/>
<dbReference type="RefSeq" id="WP_064714957.1">
    <property type="nucleotide sequence ID" value="NZ_JMTM01000029.1"/>
</dbReference>
<accession>A0A199XTC5</accession>
<keyword evidence="2" id="KW-1185">Reference proteome</keyword>
<protein>
    <submittedName>
        <fullName evidence="1">Uncharacterized protein</fullName>
    </submittedName>
</protein>